<dbReference type="GO" id="GO:0030170">
    <property type="term" value="F:pyridoxal phosphate binding"/>
    <property type="evidence" value="ECO:0007669"/>
    <property type="project" value="TreeGrafter"/>
</dbReference>
<dbReference type="PANTHER" id="PTHR11468">
    <property type="entry name" value="GLYCOGEN PHOSPHORYLASE"/>
    <property type="match status" value="1"/>
</dbReference>
<dbReference type="InterPro" id="IPR000811">
    <property type="entry name" value="Glyco_trans_35"/>
</dbReference>
<dbReference type="AlphaFoldDB" id="A0A382C2D4"/>
<evidence type="ECO:0000256" key="1">
    <source>
        <dbReference type="ARBA" id="ARBA00006047"/>
    </source>
</evidence>
<organism evidence="2">
    <name type="scientific">marine metagenome</name>
    <dbReference type="NCBI Taxonomy" id="408172"/>
    <lineage>
        <taxon>unclassified sequences</taxon>
        <taxon>metagenomes</taxon>
        <taxon>ecological metagenomes</taxon>
    </lineage>
</organism>
<reference evidence="2" key="1">
    <citation type="submission" date="2018-05" db="EMBL/GenBank/DDBJ databases">
        <authorList>
            <person name="Lanie J.A."/>
            <person name="Ng W.-L."/>
            <person name="Kazmierczak K.M."/>
            <person name="Andrzejewski T.M."/>
            <person name="Davidsen T.M."/>
            <person name="Wayne K.J."/>
            <person name="Tettelin H."/>
            <person name="Glass J.I."/>
            <person name="Rusch D."/>
            <person name="Podicherti R."/>
            <person name="Tsui H.-C.T."/>
            <person name="Winkler M.E."/>
        </authorList>
    </citation>
    <scope>NUCLEOTIDE SEQUENCE</scope>
</reference>
<dbReference type="PANTHER" id="PTHR11468:SF3">
    <property type="entry name" value="GLYCOGEN PHOSPHORYLASE, LIVER FORM"/>
    <property type="match status" value="1"/>
</dbReference>
<name>A0A382C2D4_9ZZZZ</name>
<sequence>MDGANVEMAEQIGVENMFLFGLDAHQVQEKRNSYDPGGLYDGHRPLRTVVDMIASGQLCPARPDVFEPLVDSLLHRGDPFMVLADYDAYMEAQQRVDTAFRDQDTWTRTSILNCARIGKFSADRSVDEYAKKIWHVESIPNHHSS</sequence>
<gene>
    <name evidence="2" type="ORF">METZ01_LOCUS172337</name>
</gene>
<dbReference type="Gene3D" id="3.40.50.2000">
    <property type="entry name" value="Glycogen Phosphorylase B"/>
    <property type="match status" value="1"/>
</dbReference>
<dbReference type="EMBL" id="UINC01032205">
    <property type="protein sequence ID" value="SVB19483.1"/>
    <property type="molecule type" value="Genomic_DNA"/>
</dbReference>
<protein>
    <recommendedName>
        <fullName evidence="3">Glycogen phosphorylase</fullName>
    </recommendedName>
</protein>
<evidence type="ECO:0008006" key="3">
    <source>
        <dbReference type="Google" id="ProtNLM"/>
    </source>
</evidence>
<accession>A0A382C2D4</accession>
<dbReference type="GO" id="GO:0008184">
    <property type="term" value="F:glycogen phosphorylase activity"/>
    <property type="evidence" value="ECO:0007669"/>
    <property type="project" value="InterPro"/>
</dbReference>
<evidence type="ECO:0000313" key="2">
    <source>
        <dbReference type="EMBL" id="SVB19483.1"/>
    </source>
</evidence>
<dbReference type="GO" id="GO:0005980">
    <property type="term" value="P:glycogen catabolic process"/>
    <property type="evidence" value="ECO:0007669"/>
    <property type="project" value="TreeGrafter"/>
</dbReference>
<dbReference type="Pfam" id="PF00343">
    <property type="entry name" value="Phosphorylase"/>
    <property type="match status" value="1"/>
</dbReference>
<dbReference type="GO" id="GO:0005737">
    <property type="term" value="C:cytoplasm"/>
    <property type="evidence" value="ECO:0007669"/>
    <property type="project" value="TreeGrafter"/>
</dbReference>
<dbReference type="SUPFAM" id="SSF53756">
    <property type="entry name" value="UDP-Glycosyltransferase/glycogen phosphorylase"/>
    <property type="match status" value="1"/>
</dbReference>
<proteinExistence type="inferred from homology"/>
<comment type="similarity">
    <text evidence="1">Belongs to the glycogen phosphorylase family.</text>
</comment>